<evidence type="ECO:0000313" key="8">
    <source>
        <dbReference type="EMBL" id="ODJ86962.1"/>
    </source>
</evidence>
<dbReference type="PANTHER" id="PTHR23519">
    <property type="entry name" value="AUTOPHAGY-RELATED PROTEIN 22"/>
    <property type="match status" value="1"/>
</dbReference>
<evidence type="ECO:0000256" key="4">
    <source>
        <dbReference type="ARBA" id="ARBA00022989"/>
    </source>
</evidence>
<dbReference type="InterPro" id="IPR036259">
    <property type="entry name" value="MFS_trans_sf"/>
</dbReference>
<dbReference type="PROSITE" id="PS50850">
    <property type="entry name" value="MFS"/>
    <property type="match status" value="1"/>
</dbReference>
<comment type="subcellular location">
    <subcellularLocation>
        <location evidence="1">Endomembrane system</location>
        <topology evidence="1">Multi-pass membrane protein</topology>
    </subcellularLocation>
</comment>
<dbReference type="CDD" id="cd17482">
    <property type="entry name" value="MFS_YxiO_like"/>
    <property type="match status" value="1"/>
</dbReference>
<keyword evidence="5 6" id="KW-0472">Membrane</keyword>
<feature type="transmembrane region" description="Helical" evidence="6">
    <location>
        <begin position="262"/>
        <end position="281"/>
    </location>
</feature>
<keyword evidence="2" id="KW-0813">Transport</keyword>
<feature type="domain" description="Major facilitator superfamily (MFS) profile" evidence="7">
    <location>
        <begin position="176"/>
        <end position="417"/>
    </location>
</feature>
<sequence length="417" mass="45661">MLAWSLYDWANSAFATTVMAGFFPIFFKQYWSADVVATESTFRLGLANSVASIIVVCLAPLLGALADQAGAKKRFLLFFAGMGIVMTGGLYLVAMGNWAMALVLYGLGVLGFSGGNIFYDALMVSVTQKQNYDKVSAYGFAFGYLGGGVLFTFNVLMTLFPAFFGLADAAQAVRLSFIMVALWWALFSIPLFLLVEEPSVGAHEKRWILAGFRQLIGTFSKLKQLRMAFLSLVAYWCYIDGVDTIVRMAVDFGLSIGFDANNLMVALLITQFVGFPAAIVFGEIGNRRGPKQGIMLAIFCYLMILLWAYHMEAVWEFYLLAIAIGLVQGGIQALSRSLYARLIPHDQSAEFFGFYNMLGKFATVLGPLLMGWIGVLTGDTRLSILSISILFIIGGVLLNFVDVEAGERAVQETGDNQ</sequence>
<keyword evidence="3 6" id="KW-0812">Transmembrane</keyword>
<dbReference type="GO" id="GO:0022857">
    <property type="term" value="F:transmembrane transporter activity"/>
    <property type="evidence" value="ECO:0007669"/>
    <property type="project" value="InterPro"/>
</dbReference>
<evidence type="ECO:0000256" key="3">
    <source>
        <dbReference type="ARBA" id="ARBA00022692"/>
    </source>
</evidence>
<protein>
    <submittedName>
        <fullName evidence="8">Vacuole effluxer Atg22 like protein</fullName>
    </submittedName>
</protein>
<dbReference type="GO" id="GO:0012505">
    <property type="term" value="C:endomembrane system"/>
    <property type="evidence" value="ECO:0007669"/>
    <property type="project" value="UniProtKB-SubCell"/>
</dbReference>
<dbReference type="InterPro" id="IPR024671">
    <property type="entry name" value="Atg22-like"/>
</dbReference>
<evidence type="ECO:0000256" key="1">
    <source>
        <dbReference type="ARBA" id="ARBA00004127"/>
    </source>
</evidence>
<name>A0A7Z0VJU9_9GAMM</name>
<reference evidence="8 9" key="1">
    <citation type="submission" date="2016-06" db="EMBL/GenBank/DDBJ databases">
        <title>Genome sequence of endosymbiont of Candidatus Endolucinida thiodiazotropha.</title>
        <authorList>
            <person name="Poehlein A."/>
            <person name="Koenig S."/>
            <person name="Heiden S.E."/>
            <person name="Thuermer A."/>
            <person name="Voget S."/>
            <person name="Daniel R."/>
            <person name="Markert S."/>
            <person name="Gros O."/>
            <person name="Schweder T."/>
        </authorList>
    </citation>
    <scope>NUCLEOTIDE SEQUENCE [LARGE SCALE GENOMIC DNA]</scope>
    <source>
        <strain evidence="8 9">COS</strain>
    </source>
</reference>
<accession>A0A7Z0VJU9</accession>
<feature type="transmembrane region" description="Helical" evidence="6">
    <location>
        <begin position="12"/>
        <end position="31"/>
    </location>
</feature>
<dbReference type="Pfam" id="PF11700">
    <property type="entry name" value="ATG22"/>
    <property type="match status" value="1"/>
</dbReference>
<comment type="caution">
    <text evidence="8">The sequence shown here is derived from an EMBL/GenBank/DDBJ whole genome shotgun (WGS) entry which is preliminary data.</text>
</comment>
<dbReference type="SUPFAM" id="SSF103473">
    <property type="entry name" value="MFS general substrate transporter"/>
    <property type="match status" value="1"/>
</dbReference>
<dbReference type="Proteomes" id="UP000094769">
    <property type="component" value="Unassembled WGS sequence"/>
</dbReference>
<dbReference type="AlphaFoldDB" id="A0A7Z0VJU9"/>
<feature type="transmembrane region" description="Helical" evidence="6">
    <location>
        <begin position="43"/>
        <end position="63"/>
    </location>
</feature>
<evidence type="ECO:0000256" key="2">
    <source>
        <dbReference type="ARBA" id="ARBA00022448"/>
    </source>
</evidence>
<feature type="transmembrane region" description="Helical" evidence="6">
    <location>
        <begin position="175"/>
        <end position="195"/>
    </location>
</feature>
<keyword evidence="4 6" id="KW-1133">Transmembrane helix</keyword>
<feature type="transmembrane region" description="Helical" evidence="6">
    <location>
        <begin position="382"/>
        <end position="401"/>
    </location>
</feature>
<proteinExistence type="predicted"/>
<dbReference type="EMBL" id="MARB01000015">
    <property type="protein sequence ID" value="ODJ86962.1"/>
    <property type="molecule type" value="Genomic_DNA"/>
</dbReference>
<feature type="transmembrane region" description="Helical" evidence="6">
    <location>
        <begin position="140"/>
        <end position="163"/>
    </location>
</feature>
<evidence type="ECO:0000313" key="9">
    <source>
        <dbReference type="Proteomes" id="UP000094769"/>
    </source>
</evidence>
<gene>
    <name evidence="8" type="ORF">CODIS_27110</name>
</gene>
<dbReference type="InterPro" id="IPR020846">
    <property type="entry name" value="MFS_dom"/>
</dbReference>
<keyword evidence="9" id="KW-1185">Reference proteome</keyword>
<feature type="transmembrane region" description="Helical" evidence="6">
    <location>
        <begin position="351"/>
        <end position="376"/>
    </location>
</feature>
<dbReference type="Gene3D" id="1.20.1250.20">
    <property type="entry name" value="MFS general substrate transporter like domains"/>
    <property type="match status" value="1"/>
</dbReference>
<feature type="transmembrane region" description="Helical" evidence="6">
    <location>
        <begin position="317"/>
        <end position="339"/>
    </location>
</feature>
<feature type="transmembrane region" description="Helical" evidence="6">
    <location>
        <begin position="75"/>
        <end position="93"/>
    </location>
</feature>
<evidence type="ECO:0000256" key="6">
    <source>
        <dbReference type="SAM" id="Phobius"/>
    </source>
</evidence>
<evidence type="ECO:0000259" key="7">
    <source>
        <dbReference type="PROSITE" id="PS50850"/>
    </source>
</evidence>
<organism evidence="8 9">
    <name type="scientific">Candidatus Thiodiazotropha endolucinida</name>
    <dbReference type="NCBI Taxonomy" id="1655433"/>
    <lineage>
        <taxon>Bacteria</taxon>
        <taxon>Pseudomonadati</taxon>
        <taxon>Pseudomonadota</taxon>
        <taxon>Gammaproteobacteria</taxon>
        <taxon>Chromatiales</taxon>
        <taxon>Sedimenticolaceae</taxon>
        <taxon>Candidatus Thiodiazotropha</taxon>
    </lineage>
</organism>
<feature type="transmembrane region" description="Helical" evidence="6">
    <location>
        <begin position="99"/>
        <end position="119"/>
    </location>
</feature>
<evidence type="ECO:0000256" key="5">
    <source>
        <dbReference type="ARBA" id="ARBA00023136"/>
    </source>
</evidence>
<dbReference type="PANTHER" id="PTHR23519:SF1">
    <property type="entry name" value="AUTOPHAGY-RELATED PROTEIN 22"/>
    <property type="match status" value="1"/>
</dbReference>
<dbReference type="RefSeq" id="WP_235615217.1">
    <property type="nucleotide sequence ID" value="NZ_MARB01000015.1"/>
</dbReference>
<dbReference type="InterPro" id="IPR050495">
    <property type="entry name" value="ATG22/LtaA_families"/>
</dbReference>
<feature type="transmembrane region" description="Helical" evidence="6">
    <location>
        <begin position="293"/>
        <end position="311"/>
    </location>
</feature>